<dbReference type="EMBL" id="PZQS01000010">
    <property type="protein sequence ID" value="PVD23624.1"/>
    <property type="molecule type" value="Genomic_DNA"/>
</dbReference>
<keyword evidence="3" id="KW-0732">Signal</keyword>
<keyword evidence="2" id="KW-0472">Membrane</keyword>
<dbReference type="Pfam" id="PF13347">
    <property type="entry name" value="MFS_2"/>
    <property type="match status" value="1"/>
</dbReference>
<keyword evidence="2" id="KW-0812">Transmembrane</keyword>
<accession>A0A2T7NR26</accession>
<dbReference type="InterPro" id="IPR036259">
    <property type="entry name" value="MFS_trans_sf"/>
</dbReference>
<protein>
    <recommendedName>
        <fullName evidence="6">Major facilitator superfamily (MFS) profile domain-containing protein</fullName>
    </recommendedName>
</protein>
<dbReference type="AlphaFoldDB" id="A0A2T7NR26"/>
<keyword evidence="5" id="KW-1185">Reference proteome</keyword>
<feature type="transmembrane region" description="Helical" evidence="2">
    <location>
        <begin position="270"/>
        <end position="289"/>
    </location>
</feature>
<evidence type="ECO:0000256" key="2">
    <source>
        <dbReference type="SAM" id="Phobius"/>
    </source>
</evidence>
<dbReference type="PANTHER" id="PTHR11328">
    <property type="entry name" value="MAJOR FACILITATOR SUPERFAMILY DOMAIN-CONTAINING PROTEIN"/>
    <property type="match status" value="1"/>
</dbReference>
<feature type="transmembrane region" description="Helical" evidence="2">
    <location>
        <begin position="100"/>
        <end position="127"/>
    </location>
</feature>
<dbReference type="Proteomes" id="UP000245119">
    <property type="component" value="Linkage Group LG10"/>
</dbReference>
<dbReference type="Gene3D" id="1.20.1250.20">
    <property type="entry name" value="MFS general substrate transporter like domains"/>
    <property type="match status" value="1"/>
</dbReference>
<evidence type="ECO:0000256" key="1">
    <source>
        <dbReference type="ARBA" id="ARBA00008335"/>
    </source>
</evidence>
<evidence type="ECO:0008006" key="6">
    <source>
        <dbReference type="Google" id="ProtNLM"/>
    </source>
</evidence>
<gene>
    <name evidence="4" type="ORF">C0Q70_16897</name>
</gene>
<dbReference type="GO" id="GO:0005886">
    <property type="term" value="C:plasma membrane"/>
    <property type="evidence" value="ECO:0007669"/>
    <property type="project" value="TreeGrafter"/>
</dbReference>
<comment type="similarity">
    <text evidence="1">Belongs to the major facilitator superfamily.</text>
</comment>
<keyword evidence="2" id="KW-1133">Transmembrane helix</keyword>
<dbReference type="GO" id="GO:0008643">
    <property type="term" value="P:carbohydrate transport"/>
    <property type="evidence" value="ECO:0007669"/>
    <property type="project" value="InterPro"/>
</dbReference>
<reference evidence="4 5" key="1">
    <citation type="submission" date="2018-04" db="EMBL/GenBank/DDBJ databases">
        <title>The genome of golden apple snail Pomacea canaliculata provides insight into stress tolerance and invasive adaptation.</title>
        <authorList>
            <person name="Liu C."/>
            <person name="Liu B."/>
            <person name="Ren Y."/>
            <person name="Zhang Y."/>
            <person name="Wang H."/>
            <person name="Li S."/>
            <person name="Jiang F."/>
            <person name="Yin L."/>
            <person name="Zhang G."/>
            <person name="Qian W."/>
            <person name="Fan W."/>
        </authorList>
    </citation>
    <scope>NUCLEOTIDE SEQUENCE [LARGE SCALE GENOMIC DNA]</scope>
    <source>
        <strain evidence="4">SZHN2017</strain>
        <tissue evidence="4">Muscle</tissue>
    </source>
</reference>
<dbReference type="STRING" id="400727.A0A2T7NR26"/>
<dbReference type="OrthoDB" id="197206at2759"/>
<feature type="transmembrane region" description="Helical" evidence="2">
    <location>
        <begin position="60"/>
        <end position="80"/>
    </location>
</feature>
<organism evidence="4 5">
    <name type="scientific">Pomacea canaliculata</name>
    <name type="common">Golden apple snail</name>
    <dbReference type="NCBI Taxonomy" id="400727"/>
    <lineage>
        <taxon>Eukaryota</taxon>
        <taxon>Metazoa</taxon>
        <taxon>Spiralia</taxon>
        <taxon>Lophotrochozoa</taxon>
        <taxon>Mollusca</taxon>
        <taxon>Gastropoda</taxon>
        <taxon>Caenogastropoda</taxon>
        <taxon>Architaenioglossa</taxon>
        <taxon>Ampullarioidea</taxon>
        <taxon>Ampullariidae</taxon>
        <taxon>Pomacea</taxon>
    </lineage>
</organism>
<name>A0A2T7NR26_POMCA</name>
<dbReference type="GO" id="GO:0015293">
    <property type="term" value="F:symporter activity"/>
    <property type="evidence" value="ECO:0007669"/>
    <property type="project" value="InterPro"/>
</dbReference>
<dbReference type="InterPro" id="IPR039672">
    <property type="entry name" value="MFS_2"/>
</dbReference>
<feature type="transmembrane region" description="Helical" evidence="2">
    <location>
        <begin position="301"/>
        <end position="319"/>
    </location>
</feature>
<dbReference type="SUPFAM" id="SSF103473">
    <property type="entry name" value="MFS general substrate transporter"/>
    <property type="match status" value="1"/>
</dbReference>
<feature type="transmembrane region" description="Helical" evidence="2">
    <location>
        <begin position="229"/>
        <end position="250"/>
    </location>
</feature>
<feature type="signal peptide" evidence="3">
    <location>
        <begin position="1"/>
        <end position="20"/>
    </location>
</feature>
<proteinExistence type="inferred from homology"/>
<feature type="transmembrane region" description="Helical" evidence="2">
    <location>
        <begin position="369"/>
        <end position="391"/>
    </location>
</feature>
<feature type="transmembrane region" description="Helical" evidence="2">
    <location>
        <begin position="139"/>
        <end position="159"/>
    </location>
</feature>
<feature type="chain" id="PRO_5015425900" description="Major facilitator superfamily (MFS) profile domain-containing protein" evidence="3">
    <location>
        <begin position="21"/>
        <end position="479"/>
    </location>
</feature>
<feature type="transmembrane region" description="Helical" evidence="2">
    <location>
        <begin position="188"/>
        <end position="208"/>
    </location>
</feature>
<evidence type="ECO:0000313" key="4">
    <source>
        <dbReference type="EMBL" id="PVD23624.1"/>
    </source>
</evidence>
<evidence type="ECO:0000313" key="5">
    <source>
        <dbReference type="Proteomes" id="UP000245119"/>
    </source>
</evidence>
<dbReference type="PANTHER" id="PTHR11328:SF24">
    <property type="entry name" value="MAJOR FACILITATOR SUPERFAMILY (MFS) PROFILE DOMAIN-CONTAINING PROTEIN"/>
    <property type="match status" value="1"/>
</dbReference>
<sequence>MTSTVIGFFLNIFLLEVAEVKPSYVAVVLFSGKAWDAVTDPACGYLVQRTSSRWGKMRPWILFSAPFSCAAYFMLFFVPWRYQEVDHRSETEASMEEKLAYYFVIFCLFQGFLTALHVPYTALTMYVTTQQKERDSITAYRMWFEALGVLAAVVIQGQLVQSTRCTDDDDDTSVTVQDMEDREWSYRIGSFVVIGIYLICSCTVFFGVKEEKDDRTDGDSSGLFKGLKLVFSFTPYLKAAMTFLFLSLAVGIVQGNVALYTTHSLKLGDYFSIFILVLLLVSIFAMPVWQFVILRFGKKTAYAAGIIILMPTFICQMYVPEKSMALYFVVIVFAGLGVSVSLLLPWSVLPDVLDLFMLEKRTRKDALFYAYYVFFSKLALGLGLGISQVVLSFGGYKTGECKQPDSVGQTLRLLVTPAPVVFLLVALLFLWSYPITEARRNEIREEVLRYRDQLNKASLDSSRSYESIAASSSDVVTQF</sequence>
<evidence type="ECO:0000256" key="3">
    <source>
        <dbReference type="SAM" id="SignalP"/>
    </source>
</evidence>
<comment type="caution">
    <text evidence="4">The sequence shown here is derived from an EMBL/GenBank/DDBJ whole genome shotgun (WGS) entry which is preliminary data.</text>
</comment>
<feature type="transmembrane region" description="Helical" evidence="2">
    <location>
        <begin position="411"/>
        <end position="431"/>
    </location>
</feature>
<feature type="transmembrane region" description="Helical" evidence="2">
    <location>
        <begin position="325"/>
        <end position="349"/>
    </location>
</feature>